<dbReference type="GeneID" id="110792403"/>
<keyword evidence="2" id="KW-1185">Reference proteome</keyword>
<organism evidence="2 3">
    <name type="scientific">Spinacia oleracea</name>
    <name type="common">Spinach</name>
    <dbReference type="NCBI Taxonomy" id="3562"/>
    <lineage>
        <taxon>Eukaryota</taxon>
        <taxon>Viridiplantae</taxon>
        <taxon>Streptophyta</taxon>
        <taxon>Embryophyta</taxon>
        <taxon>Tracheophyta</taxon>
        <taxon>Spermatophyta</taxon>
        <taxon>Magnoliopsida</taxon>
        <taxon>eudicotyledons</taxon>
        <taxon>Gunneridae</taxon>
        <taxon>Pentapetalae</taxon>
        <taxon>Caryophyllales</taxon>
        <taxon>Chenopodiaceae</taxon>
        <taxon>Chenopodioideae</taxon>
        <taxon>Anserineae</taxon>
        <taxon>Spinacia</taxon>
    </lineage>
</organism>
<sequence>MTDILATPLSIVSKDEDYIRWKESKDGKFIIKTSYSLLLKSECADIYQSSTVSWKLMWKIRAPFKYRMLMWNCVHEILPVAASLSQYIDTIYAQCSRCSSAPETHLHLFRDCWESSILWSYIFKRVKNAKEVHLNSFFRLDWTGWINYNLSLSMDWKVVFIVAIWHIWKARNREVFDLKMIKPFSVYNTFYVNYMDTNTIMQAKAAGNWLQKSPTWKPPAAWFIDGSWKERDEA</sequence>
<reference evidence="3" key="2">
    <citation type="submission" date="2025-08" db="UniProtKB">
        <authorList>
            <consortium name="RefSeq"/>
        </authorList>
    </citation>
    <scope>IDENTIFICATION</scope>
    <source>
        <tissue evidence="3">Leaf</tissue>
    </source>
</reference>
<dbReference type="KEGG" id="soe:110792403"/>
<dbReference type="Proteomes" id="UP000813463">
    <property type="component" value="Chromosome 3"/>
</dbReference>
<dbReference type="Pfam" id="PF13966">
    <property type="entry name" value="zf-RVT"/>
    <property type="match status" value="1"/>
</dbReference>
<feature type="domain" description="Reverse transcriptase zinc-binding" evidence="1">
    <location>
        <begin position="30"/>
        <end position="119"/>
    </location>
</feature>
<dbReference type="RefSeq" id="XP_021852892.1">
    <property type="nucleotide sequence ID" value="XM_021997200.1"/>
</dbReference>
<reference evidence="2" key="1">
    <citation type="journal article" date="2021" name="Nat. Commun.">
        <title>Genomic analyses provide insights into spinach domestication and the genetic basis of agronomic traits.</title>
        <authorList>
            <person name="Cai X."/>
            <person name="Sun X."/>
            <person name="Xu C."/>
            <person name="Sun H."/>
            <person name="Wang X."/>
            <person name="Ge C."/>
            <person name="Zhang Z."/>
            <person name="Wang Q."/>
            <person name="Fei Z."/>
            <person name="Jiao C."/>
            <person name="Wang Q."/>
        </authorList>
    </citation>
    <scope>NUCLEOTIDE SEQUENCE [LARGE SCALE GENOMIC DNA]</scope>
    <source>
        <strain evidence="2">cv. Varoflay</strain>
    </source>
</reference>
<protein>
    <recommendedName>
        <fullName evidence="1">Reverse transcriptase zinc-binding domain-containing protein</fullName>
    </recommendedName>
</protein>
<evidence type="ECO:0000313" key="2">
    <source>
        <dbReference type="Proteomes" id="UP000813463"/>
    </source>
</evidence>
<evidence type="ECO:0000313" key="3">
    <source>
        <dbReference type="RefSeq" id="XP_021852892.1"/>
    </source>
</evidence>
<proteinExistence type="predicted"/>
<dbReference type="InterPro" id="IPR026960">
    <property type="entry name" value="RVT-Znf"/>
</dbReference>
<dbReference type="AlphaFoldDB" id="A0A9R0IP61"/>
<evidence type="ECO:0000259" key="1">
    <source>
        <dbReference type="Pfam" id="PF13966"/>
    </source>
</evidence>
<name>A0A9R0IP61_SPIOL</name>
<gene>
    <name evidence="3" type="primary">LOC110792403</name>
</gene>
<accession>A0A9R0IP61</accession>
<dbReference type="OrthoDB" id="1420211at2759"/>